<protein>
    <submittedName>
        <fullName evidence="3">Glycine cleavage system H protein</fullName>
    </submittedName>
</protein>
<dbReference type="AlphaFoldDB" id="A0A1I4BFX9"/>
<dbReference type="EMBL" id="FOSH01000019">
    <property type="protein sequence ID" value="SFK67664.1"/>
    <property type="molecule type" value="Genomic_DNA"/>
</dbReference>
<dbReference type="InterPro" id="IPR011053">
    <property type="entry name" value="Single_hybrid_motif"/>
</dbReference>
<dbReference type="InterPro" id="IPR002930">
    <property type="entry name" value="GCV_H"/>
</dbReference>
<dbReference type="RefSeq" id="WP_091715594.1">
    <property type="nucleotide sequence ID" value="NZ_FOSH01000019.1"/>
</dbReference>
<feature type="domain" description="Lipoyl-binding" evidence="2">
    <location>
        <begin position="24"/>
        <end position="106"/>
    </location>
</feature>
<keyword evidence="1" id="KW-0450">Lipoyl</keyword>
<dbReference type="InterPro" id="IPR000089">
    <property type="entry name" value="Biotin_lipoyl"/>
</dbReference>
<keyword evidence="4" id="KW-1185">Reference proteome</keyword>
<dbReference type="Proteomes" id="UP000198924">
    <property type="component" value="Unassembled WGS sequence"/>
</dbReference>
<dbReference type="STRING" id="45496.SAMN04488079_1195"/>
<dbReference type="GO" id="GO:0009249">
    <property type="term" value="P:protein lipoylation"/>
    <property type="evidence" value="ECO:0007669"/>
    <property type="project" value="TreeGrafter"/>
</dbReference>
<dbReference type="GO" id="GO:0005737">
    <property type="term" value="C:cytoplasm"/>
    <property type="evidence" value="ECO:0007669"/>
    <property type="project" value="TreeGrafter"/>
</dbReference>
<dbReference type="PANTHER" id="PTHR11715:SF3">
    <property type="entry name" value="GLYCINE CLEAVAGE SYSTEM H PROTEIN-RELATED"/>
    <property type="match status" value="1"/>
</dbReference>
<dbReference type="InterPro" id="IPR033753">
    <property type="entry name" value="GCV_H/Fam206"/>
</dbReference>
<sequence length="129" mass="14726">MVDANQRFFSPQHIWLTPIYERNEVRLGISEFFQDQLGEITHVHLPKLGQNYRIGDSLFVIESMKSATEFYSLMTGAVSVVNLSLIDTPQLINQDPFETGWLCQMKVNNLAHLTETLMTLTAYEAMLDG</sequence>
<proteinExistence type="predicted"/>
<evidence type="ECO:0000313" key="4">
    <source>
        <dbReference type="Proteomes" id="UP000198924"/>
    </source>
</evidence>
<dbReference type="CDD" id="cd06848">
    <property type="entry name" value="GCS_H"/>
    <property type="match status" value="1"/>
</dbReference>
<evidence type="ECO:0000259" key="2">
    <source>
        <dbReference type="PROSITE" id="PS50968"/>
    </source>
</evidence>
<evidence type="ECO:0000256" key="1">
    <source>
        <dbReference type="ARBA" id="ARBA00022823"/>
    </source>
</evidence>
<organism evidence="3 4">
    <name type="scientific">Methylophaga sulfidovorans</name>
    <dbReference type="NCBI Taxonomy" id="45496"/>
    <lineage>
        <taxon>Bacteria</taxon>
        <taxon>Pseudomonadati</taxon>
        <taxon>Pseudomonadota</taxon>
        <taxon>Gammaproteobacteria</taxon>
        <taxon>Thiotrichales</taxon>
        <taxon>Piscirickettsiaceae</taxon>
        <taxon>Methylophaga</taxon>
    </lineage>
</organism>
<dbReference type="PROSITE" id="PS50968">
    <property type="entry name" value="BIOTINYL_LIPOYL"/>
    <property type="match status" value="1"/>
</dbReference>
<name>A0A1I4BFX9_9GAMM</name>
<dbReference type="GO" id="GO:0019464">
    <property type="term" value="P:glycine decarboxylation via glycine cleavage system"/>
    <property type="evidence" value="ECO:0007669"/>
    <property type="project" value="InterPro"/>
</dbReference>
<dbReference type="Pfam" id="PF01597">
    <property type="entry name" value="GCV_H"/>
    <property type="match status" value="1"/>
</dbReference>
<dbReference type="SUPFAM" id="SSF51230">
    <property type="entry name" value="Single hybrid motif"/>
    <property type="match status" value="1"/>
</dbReference>
<dbReference type="Gene3D" id="2.40.50.100">
    <property type="match status" value="1"/>
</dbReference>
<reference evidence="4" key="1">
    <citation type="submission" date="2016-10" db="EMBL/GenBank/DDBJ databases">
        <authorList>
            <person name="Varghese N."/>
            <person name="Submissions S."/>
        </authorList>
    </citation>
    <scope>NUCLEOTIDE SEQUENCE [LARGE SCALE GENOMIC DNA]</scope>
    <source>
        <strain evidence="4">DSM 11578</strain>
    </source>
</reference>
<dbReference type="GO" id="GO:0005960">
    <property type="term" value="C:glycine cleavage complex"/>
    <property type="evidence" value="ECO:0007669"/>
    <property type="project" value="InterPro"/>
</dbReference>
<dbReference type="PANTHER" id="PTHR11715">
    <property type="entry name" value="GLYCINE CLEAVAGE SYSTEM H PROTEIN"/>
    <property type="match status" value="1"/>
</dbReference>
<dbReference type="OrthoDB" id="9796712at2"/>
<accession>A0A1I4BFX9</accession>
<gene>
    <name evidence="3" type="ORF">SAMN04488079_1195</name>
</gene>
<evidence type="ECO:0000313" key="3">
    <source>
        <dbReference type="EMBL" id="SFK67664.1"/>
    </source>
</evidence>